<reference evidence="2 4" key="1">
    <citation type="submission" date="2015-11" db="EMBL/GenBank/DDBJ databases">
        <title>Genomic analysis of 38 Legionella species identifies large and diverse effector repertoires.</title>
        <authorList>
            <person name="Burstein D."/>
            <person name="Amaro F."/>
            <person name="Zusman T."/>
            <person name="Lifshitz Z."/>
            <person name="Cohen O."/>
            <person name="Gilbert J.A."/>
            <person name="Pupko T."/>
            <person name="Shuman H.A."/>
            <person name="Segal G."/>
        </authorList>
    </citation>
    <scope>NUCLEOTIDE SEQUENCE [LARGE SCALE GENOMIC DNA]</scope>
    <source>
        <strain evidence="2 4">CDC#1407-AL-14</strain>
    </source>
</reference>
<gene>
    <name evidence="2" type="ORF">Lbir_3142</name>
    <name evidence="3" type="ORF">NCTC12437_02774</name>
</gene>
<dbReference type="CDD" id="cd07344">
    <property type="entry name" value="M48_yhfN_like"/>
    <property type="match status" value="1"/>
</dbReference>
<dbReference type="InterPro" id="IPR053136">
    <property type="entry name" value="UTP_pyrophosphatase-like"/>
</dbReference>
<dbReference type="Proteomes" id="UP000255066">
    <property type="component" value="Unassembled WGS sequence"/>
</dbReference>
<dbReference type="PANTHER" id="PTHR30399">
    <property type="entry name" value="UNCHARACTERIZED PROTEIN YGJP"/>
    <property type="match status" value="1"/>
</dbReference>
<keyword evidence="4" id="KW-1185">Reference proteome</keyword>
<evidence type="ECO:0000259" key="1">
    <source>
        <dbReference type="Pfam" id="PF01863"/>
    </source>
</evidence>
<organism evidence="3 5">
    <name type="scientific">Legionella birminghamensis</name>
    <dbReference type="NCBI Taxonomy" id="28083"/>
    <lineage>
        <taxon>Bacteria</taxon>
        <taxon>Pseudomonadati</taxon>
        <taxon>Pseudomonadota</taxon>
        <taxon>Gammaproteobacteria</taxon>
        <taxon>Legionellales</taxon>
        <taxon>Legionellaceae</taxon>
        <taxon>Legionella</taxon>
    </lineage>
</organism>
<evidence type="ECO:0000313" key="3">
    <source>
        <dbReference type="EMBL" id="STX32965.1"/>
    </source>
</evidence>
<evidence type="ECO:0000313" key="2">
    <source>
        <dbReference type="EMBL" id="KTC66840.1"/>
    </source>
</evidence>
<keyword evidence="2" id="KW-0645">Protease</keyword>
<dbReference type="Proteomes" id="UP000054735">
    <property type="component" value="Unassembled WGS sequence"/>
</dbReference>
<dbReference type="GO" id="GO:0008237">
    <property type="term" value="F:metallopeptidase activity"/>
    <property type="evidence" value="ECO:0007669"/>
    <property type="project" value="UniProtKB-KW"/>
</dbReference>
<keyword evidence="3" id="KW-0378">Hydrolase</keyword>
<evidence type="ECO:0000313" key="4">
    <source>
        <dbReference type="Proteomes" id="UP000054735"/>
    </source>
</evidence>
<reference evidence="3 5" key="2">
    <citation type="submission" date="2018-06" db="EMBL/GenBank/DDBJ databases">
        <authorList>
            <consortium name="Pathogen Informatics"/>
            <person name="Doyle S."/>
        </authorList>
    </citation>
    <scope>NUCLEOTIDE SEQUENCE [LARGE SCALE GENOMIC DNA]</scope>
    <source>
        <strain evidence="3 5">NCTC12437</strain>
    </source>
</reference>
<dbReference type="Gene3D" id="3.30.2010.10">
    <property type="entry name" value="Metalloproteases ('zincins'), catalytic domain"/>
    <property type="match status" value="1"/>
</dbReference>
<dbReference type="InterPro" id="IPR002725">
    <property type="entry name" value="YgjP-like_metallopeptidase"/>
</dbReference>
<sequence length="223" mass="26601">MVQQIITKELLVTIIRKPIKHLYLKITAPHGDIVVSAPLQMANSSIEQFIESRRAWIVEKHRQVKEHRQPHPLPADQIKYLGKTYFLGLQDQESNQIHGLNDKTLHYSLQPGNTIDRLLNSWYRQELTNHIKILLEKWQPLIKVFPNYFDIRSMKSRWGSCNTKTGRICLNLQLIHHPFECIEYVFVHEMVHLLEASHNHRFKRFMTQFLPDWQERRRLLNGK</sequence>
<proteinExistence type="predicted"/>
<dbReference type="OrthoDB" id="9811177at2"/>
<accession>A0A378IE04</accession>
<feature type="domain" description="YgjP-like metallopeptidase" evidence="1">
    <location>
        <begin position="24"/>
        <end position="221"/>
    </location>
</feature>
<dbReference type="EMBL" id="LNXT01000052">
    <property type="protein sequence ID" value="KTC66840.1"/>
    <property type="molecule type" value="Genomic_DNA"/>
</dbReference>
<dbReference type="EMBL" id="UGNW01000001">
    <property type="protein sequence ID" value="STX32965.1"/>
    <property type="molecule type" value="Genomic_DNA"/>
</dbReference>
<dbReference type="AlphaFoldDB" id="A0A378IE04"/>
<name>A0A378IE04_9GAMM</name>
<dbReference type="RefSeq" id="WP_058525123.1">
    <property type="nucleotide sequence ID" value="NZ_CAAAHV010000014.1"/>
</dbReference>
<dbReference type="Pfam" id="PF01863">
    <property type="entry name" value="YgjP-like"/>
    <property type="match status" value="1"/>
</dbReference>
<dbReference type="PANTHER" id="PTHR30399:SF1">
    <property type="entry name" value="UTP PYROPHOSPHATASE"/>
    <property type="match status" value="1"/>
</dbReference>
<protein>
    <submittedName>
        <fullName evidence="3">Metal-dependent hydrolase</fullName>
    </submittedName>
    <submittedName>
        <fullName evidence="2">Zinc metalloprotease</fullName>
    </submittedName>
</protein>
<keyword evidence="2" id="KW-0482">Metalloprotease</keyword>
<dbReference type="STRING" id="28083.Lbir_3142"/>
<evidence type="ECO:0000313" key="5">
    <source>
        <dbReference type="Proteomes" id="UP000255066"/>
    </source>
</evidence>